<dbReference type="SUPFAM" id="SSF53756">
    <property type="entry name" value="UDP-Glycosyltransferase/glycogen phosphorylase"/>
    <property type="match status" value="1"/>
</dbReference>
<evidence type="ECO:0000313" key="2">
    <source>
        <dbReference type="EMBL" id="GAJ02810.1"/>
    </source>
</evidence>
<dbReference type="InterPro" id="IPR050194">
    <property type="entry name" value="Glycosyltransferase_grp1"/>
</dbReference>
<dbReference type="CDD" id="cd03801">
    <property type="entry name" value="GT4_PimA-like"/>
    <property type="match status" value="1"/>
</dbReference>
<feature type="domain" description="Glycosyl transferase family 1" evidence="1">
    <location>
        <begin position="9"/>
        <end position="172"/>
    </location>
</feature>
<accession>X1VAN0</accession>
<dbReference type="EMBL" id="BARW01032619">
    <property type="protein sequence ID" value="GAJ02810.1"/>
    <property type="molecule type" value="Genomic_DNA"/>
</dbReference>
<dbReference type="PANTHER" id="PTHR45947:SF3">
    <property type="entry name" value="SULFOQUINOVOSYL TRANSFERASE SQD2"/>
    <property type="match status" value="1"/>
</dbReference>
<dbReference type="GO" id="GO:0016757">
    <property type="term" value="F:glycosyltransferase activity"/>
    <property type="evidence" value="ECO:0007669"/>
    <property type="project" value="InterPro"/>
</dbReference>
<dbReference type="Gene3D" id="3.40.50.2000">
    <property type="entry name" value="Glycogen Phosphorylase B"/>
    <property type="match status" value="2"/>
</dbReference>
<dbReference type="InterPro" id="IPR001296">
    <property type="entry name" value="Glyco_trans_1"/>
</dbReference>
<comment type="caution">
    <text evidence="2">The sequence shown here is derived from an EMBL/GenBank/DDBJ whole genome shotgun (WGS) entry which is preliminary data.</text>
</comment>
<dbReference type="Pfam" id="PF00534">
    <property type="entry name" value="Glycos_transf_1"/>
    <property type="match status" value="1"/>
</dbReference>
<evidence type="ECO:0000259" key="1">
    <source>
        <dbReference type="Pfam" id="PF00534"/>
    </source>
</evidence>
<organism evidence="2">
    <name type="scientific">marine sediment metagenome</name>
    <dbReference type="NCBI Taxonomy" id="412755"/>
    <lineage>
        <taxon>unclassified sequences</taxon>
        <taxon>metagenomes</taxon>
        <taxon>ecological metagenomes</taxon>
    </lineage>
</organism>
<gene>
    <name evidence="2" type="ORF">S12H4_51588</name>
</gene>
<protein>
    <recommendedName>
        <fullName evidence="1">Glycosyl transferase family 1 domain-containing protein</fullName>
    </recommendedName>
</protein>
<sequence length="198" mass="22676">MSVLRRKLDLNSSVVGYIGRLAEEKGIIDFVRSLEILSGKDLKFQALIIGNGPYEKKIRRTIDNLELNSLIKIMSAVPHNEISKYYNCVDILVVPSYTTKSWKEQFGRVLIEAMACGMPVIGSNSGEIPNIIQKTGGGLIFQERNIKDLAAKIYELLKDERKRKKLGQRGREKVIELYSYEVVTRQFYEVYRQLLSDK</sequence>
<reference evidence="2" key="1">
    <citation type="journal article" date="2014" name="Front. Microbiol.">
        <title>High frequency of phylogenetically diverse reductive dehalogenase-homologous genes in deep subseafloor sedimentary metagenomes.</title>
        <authorList>
            <person name="Kawai M."/>
            <person name="Futagami T."/>
            <person name="Toyoda A."/>
            <person name="Takaki Y."/>
            <person name="Nishi S."/>
            <person name="Hori S."/>
            <person name="Arai W."/>
            <person name="Tsubouchi T."/>
            <person name="Morono Y."/>
            <person name="Uchiyama I."/>
            <person name="Ito T."/>
            <person name="Fujiyama A."/>
            <person name="Inagaki F."/>
            <person name="Takami H."/>
        </authorList>
    </citation>
    <scope>NUCLEOTIDE SEQUENCE</scope>
    <source>
        <strain evidence="2">Expedition CK06-06</strain>
    </source>
</reference>
<name>X1VAN0_9ZZZZ</name>
<proteinExistence type="predicted"/>
<dbReference type="PANTHER" id="PTHR45947">
    <property type="entry name" value="SULFOQUINOVOSYL TRANSFERASE SQD2"/>
    <property type="match status" value="1"/>
</dbReference>
<dbReference type="AlphaFoldDB" id="X1VAN0"/>